<sequence>MRRLVVGAVVAGGLVLTGCSSDGGSPSSAVQSGASALASAANSAANSFASSASSAAASAEAAASSALASVKGGLDAKGDVTLGTVVTDSDGKSSVPVTVTNKTSQPYKYTIQVSFQDGSGNLLDAAVVTVPEIAAGGTAQATAKSNRKLDGTVTAKVGSALRY</sequence>
<protein>
    <submittedName>
        <fullName evidence="1">Outer membrane murein-binding lipoprotein Lpp</fullName>
    </submittedName>
</protein>
<dbReference type="InterPro" id="IPR047676">
    <property type="entry name" value="FxLYD_dom"/>
</dbReference>
<proteinExistence type="predicted"/>
<evidence type="ECO:0000313" key="1">
    <source>
        <dbReference type="EMBL" id="MBB4949743.1"/>
    </source>
</evidence>
<dbReference type="RefSeq" id="WP_184920312.1">
    <property type="nucleotide sequence ID" value="NZ_JACHJR010000001.1"/>
</dbReference>
<name>A0A7W7SFX1_9ACTN</name>
<accession>A0A7W7SFX1</accession>
<evidence type="ECO:0000313" key="2">
    <source>
        <dbReference type="Proteomes" id="UP000573327"/>
    </source>
</evidence>
<dbReference type="Proteomes" id="UP000573327">
    <property type="component" value="Unassembled WGS sequence"/>
</dbReference>
<dbReference type="PROSITE" id="PS51257">
    <property type="entry name" value="PROKAR_LIPOPROTEIN"/>
    <property type="match status" value="1"/>
</dbReference>
<dbReference type="EMBL" id="JACHJR010000001">
    <property type="protein sequence ID" value="MBB4949743.1"/>
    <property type="molecule type" value="Genomic_DNA"/>
</dbReference>
<organism evidence="1 2">
    <name type="scientific">Kitasatospora gansuensis</name>
    <dbReference type="NCBI Taxonomy" id="258050"/>
    <lineage>
        <taxon>Bacteria</taxon>
        <taxon>Bacillati</taxon>
        <taxon>Actinomycetota</taxon>
        <taxon>Actinomycetes</taxon>
        <taxon>Kitasatosporales</taxon>
        <taxon>Streptomycetaceae</taxon>
        <taxon>Kitasatospora</taxon>
    </lineage>
</organism>
<comment type="caution">
    <text evidence="1">The sequence shown here is derived from an EMBL/GenBank/DDBJ whole genome shotgun (WGS) entry which is preliminary data.</text>
</comment>
<gene>
    <name evidence="1" type="ORF">F4556_005278</name>
</gene>
<dbReference type="NCBIfam" id="NF038353">
    <property type="entry name" value="FxLYD_dom"/>
    <property type="match status" value="1"/>
</dbReference>
<keyword evidence="1" id="KW-0449">Lipoprotein</keyword>
<reference evidence="1 2" key="1">
    <citation type="submission" date="2020-08" db="EMBL/GenBank/DDBJ databases">
        <title>Sequencing the genomes of 1000 actinobacteria strains.</title>
        <authorList>
            <person name="Klenk H.-P."/>
        </authorList>
    </citation>
    <scope>NUCLEOTIDE SEQUENCE [LARGE SCALE GENOMIC DNA]</scope>
    <source>
        <strain evidence="1 2">DSM 44786</strain>
    </source>
</reference>
<dbReference type="AlphaFoldDB" id="A0A7W7SFX1"/>
<keyword evidence="2" id="KW-1185">Reference proteome</keyword>